<protein>
    <submittedName>
        <fullName evidence="1">Uncharacterized protein</fullName>
    </submittedName>
</protein>
<dbReference type="Proteomes" id="UP000267081">
    <property type="component" value="Unassembled WGS sequence"/>
</dbReference>
<dbReference type="AlphaFoldDB" id="A0A3R9KCY5"/>
<keyword evidence="2" id="KW-1185">Reference proteome</keyword>
<name>A0A3R9KCY5_9PSEU</name>
<dbReference type="OrthoDB" id="3619815at2"/>
<reference evidence="1 2" key="1">
    <citation type="submission" date="2018-12" db="EMBL/GenBank/DDBJ databases">
        <title>Amycolatopsis eburnea sp. nov. actinomycete associate with arbuscular mycorrhiza fungal spore.</title>
        <authorList>
            <person name="Lumyong S."/>
            <person name="Chaiya L."/>
        </authorList>
    </citation>
    <scope>NUCLEOTIDE SEQUENCE [LARGE SCALE GENOMIC DNA]</scope>
    <source>
        <strain evidence="1 2">GLM-1</strain>
    </source>
</reference>
<dbReference type="EMBL" id="RSEC01000066">
    <property type="protein sequence ID" value="RSD07367.1"/>
    <property type="molecule type" value="Genomic_DNA"/>
</dbReference>
<accession>A0A3R9KCY5</accession>
<sequence>MRCRGRVPASTTTPSSARRLTTPGALGLADLVGIFDDLQFTLECCDRLMTEFARPRVDDVVVEALWVSALNSYARCFRTGDRGMGLTVADVEATGVPGEVAEWHALLGRLRDFSLDGPVNPRETYSVGVSQSPTGAASGVVITSAGRPLVDDVTVRQTGRLVFELSRLVDERIKEHQQKVFEAAAKLTPAQLAALPAIEVASQ</sequence>
<proteinExistence type="predicted"/>
<evidence type="ECO:0000313" key="2">
    <source>
        <dbReference type="Proteomes" id="UP000267081"/>
    </source>
</evidence>
<evidence type="ECO:0000313" key="1">
    <source>
        <dbReference type="EMBL" id="RSD07367.1"/>
    </source>
</evidence>
<gene>
    <name evidence="1" type="ORF">EIY87_46830</name>
</gene>
<comment type="caution">
    <text evidence="1">The sequence shown here is derived from an EMBL/GenBank/DDBJ whole genome shotgun (WGS) entry which is preliminary data.</text>
</comment>
<organism evidence="1 2">
    <name type="scientific">Amycolatopsis eburnea</name>
    <dbReference type="NCBI Taxonomy" id="2267691"/>
    <lineage>
        <taxon>Bacteria</taxon>
        <taxon>Bacillati</taxon>
        <taxon>Actinomycetota</taxon>
        <taxon>Actinomycetes</taxon>
        <taxon>Pseudonocardiales</taxon>
        <taxon>Pseudonocardiaceae</taxon>
        <taxon>Amycolatopsis</taxon>
    </lineage>
</organism>